<feature type="transmembrane region" description="Helical" evidence="1">
    <location>
        <begin position="7"/>
        <end position="30"/>
    </location>
</feature>
<evidence type="ECO:0000313" key="3">
    <source>
        <dbReference type="Proteomes" id="UP000028013"/>
    </source>
</evidence>
<feature type="transmembrane region" description="Helical" evidence="1">
    <location>
        <begin position="167"/>
        <end position="198"/>
    </location>
</feature>
<feature type="transmembrane region" description="Helical" evidence="1">
    <location>
        <begin position="302"/>
        <end position="324"/>
    </location>
</feature>
<gene>
    <name evidence="2" type="ORF">M094_0901</name>
</gene>
<dbReference type="Pfam" id="PF19510">
    <property type="entry name" value="DUF6044"/>
    <property type="match status" value="1"/>
</dbReference>
<dbReference type="InterPro" id="IPR046107">
    <property type="entry name" value="DUF6044"/>
</dbReference>
<feature type="transmembrane region" description="Helical" evidence="1">
    <location>
        <begin position="272"/>
        <end position="290"/>
    </location>
</feature>
<dbReference type="Proteomes" id="UP000028013">
    <property type="component" value="Unassembled WGS sequence"/>
</dbReference>
<name>A0A078S4P9_BACUN</name>
<comment type="caution">
    <text evidence="2">The sequence shown here is derived from an EMBL/GenBank/DDBJ whole genome shotgun (WGS) entry which is preliminary data.</text>
</comment>
<evidence type="ECO:0000313" key="2">
    <source>
        <dbReference type="EMBL" id="KDS51002.1"/>
    </source>
</evidence>
<feature type="transmembrane region" description="Helical" evidence="1">
    <location>
        <begin position="85"/>
        <end position="111"/>
    </location>
</feature>
<dbReference type="AlphaFoldDB" id="A0A078S4P9"/>
<accession>A0A078S4P9</accession>
<keyword evidence="1" id="KW-0812">Transmembrane</keyword>
<keyword evidence="1" id="KW-0472">Membrane</keyword>
<dbReference type="EMBL" id="JNHN01000172">
    <property type="protein sequence ID" value="KDS51002.1"/>
    <property type="molecule type" value="Genomic_DNA"/>
</dbReference>
<feature type="transmembrane region" description="Helical" evidence="1">
    <location>
        <begin position="132"/>
        <end position="161"/>
    </location>
</feature>
<reference evidence="2 3" key="1">
    <citation type="submission" date="2014-04" db="EMBL/GenBank/DDBJ databases">
        <authorList>
            <person name="Sears C."/>
            <person name="Carroll K."/>
            <person name="Sack B.R."/>
            <person name="Qadri F."/>
            <person name="Myers L.L."/>
            <person name="Chung G.-T."/>
            <person name="Escheverria P."/>
            <person name="Fraser C.M."/>
            <person name="Sadzewicz L."/>
            <person name="Shefchek K.A."/>
            <person name="Tallon L."/>
            <person name="Das S.P."/>
            <person name="Daugherty S."/>
            <person name="Mongodin E.F."/>
        </authorList>
    </citation>
    <scope>NUCLEOTIDE SEQUENCE [LARGE SCALE GENOMIC DNA]</scope>
    <source>
        <strain evidence="2 3">3978 T3 ii</strain>
    </source>
</reference>
<proteinExistence type="predicted"/>
<keyword evidence="1" id="KW-1133">Transmembrane helix</keyword>
<sequence length="565" mass="65654">MRLKNKNVLFFTKLIVFGALFMMILPFILFGENNYITVHDNLDQFPPFWSIAKKVGLFSFDVSTGVMDNTPAVYFGWGGFTIQNFAYYLLPAYVAYVLTYLISLLVGFFSMYKLQCILFGKEHREILLFTSLLFAILPVIPAWSISVASIPLACIVFYHIYKGGSKWWLLAALFLPFLMEFHCSALFACGFWLAGMVIASIKSKRFHSTLFVAFLLLCIGVVIFNFKLFYMQFAVGEDLNRNHFIIEPINIAIGLYHYFVEGFYHASTIQKYVVFPVCFITCCYVAWQWIRNKTVTKEQSVFFICGTMAFICSFVAAADEAFWFDDLKNLISALDGFSFARLFVFNRLFWYVAFSASLMMCLRNRYLKRIVPFILIVQLGYIMLSRTTYNDSIYSLAANTIPSLKKDHLTWKEFYDEALFTKIKKDINYKGEPVAAVGYHEMILMYNGFNCIGGYLSCYPYKDMLKYRRLIEPQLNVNEEIRHYYDIWGGRRYLYCEGVDYQPTRKKCEQSVELLINADVFRNEFGGKYILSRAKLSNAADLGFDFVGKWDSVEGVYTMYVYEMK</sequence>
<feature type="transmembrane region" description="Helical" evidence="1">
    <location>
        <begin position="336"/>
        <end position="354"/>
    </location>
</feature>
<organism evidence="2 3">
    <name type="scientific">Bacteroides uniformis str. 3978 T3 ii</name>
    <dbReference type="NCBI Taxonomy" id="1339349"/>
    <lineage>
        <taxon>Bacteria</taxon>
        <taxon>Pseudomonadati</taxon>
        <taxon>Bacteroidota</taxon>
        <taxon>Bacteroidia</taxon>
        <taxon>Bacteroidales</taxon>
        <taxon>Bacteroidaceae</taxon>
        <taxon>Bacteroides</taxon>
    </lineage>
</organism>
<evidence type="ECO:0000256" key="1">
    <source>
        <dbReference type="SAM" id="Phobius"/>
    </source>
</evidence>
<feature type="transmembrane region" description="Helical" evidence="1">
    <location>
        <begin position="210"/>
        <end position="230"/>
    </location>
</feature>
<dbReference type="PATRIC" id="fig|1339349.3.peg.2134"/>
<protein>
    <submittedName>
        <fullName evidence="2">Putative membrane protein</fullName>
    </submittedName>
</protein>
<feature type="transmembrane region" description="Helical" evidence="1">
    <location>
        <begin position="366"/>
        <end position="384"/>
    </location>
</feature>
<dbReference type="RefSeq" id="WP_035448378.1">
    <property type="nucleotide sequence ID" value="NZ_JNHN01000172.1"/>
</dbReference>